<keyword evidence="3" id="KW-1185">Reference proteome</keyword>
<proteinExistence type="predicted"/>
<dbReference type="GeneID" id="83882258"/>
<accession>A0A0P1IKX3</accession>
<dbReference type="RefSeq" id="WP_058312450.1">
    <property type="nucleotide sequence ID" value="NZ_CYTW01000004.1"/>
</dbReference>
<dbReference type="EMBL" id="CYTW01000004">
    <property type="protein sequence ID" value="CUK08679.1"/>
    <property type="molecule type" value="Genomic_DNA"/>
</dbReference>
<sequence length="107" mass="11755">MKIRLSPQRCDAQLHLAQEGDTLFINEEPFDFSQIPEGATLPCHAIQTEWIVSDVLRQNGELCLTLLLPHGASAPAETLSPATIITQDGEVPLPPYDAIEETPNVEH</sequence>
<evidence type="ECO:0000313" key="3">
    <source>
        <dbReference type="Proteomes" id="UP000051870"/>
    </source>
</evidence>
<dbReference type="AlphaFoldDB" id="A0A0P1IKX3"/>
<name>A0A0P1IKX3_9RHOB</name>
<evidence type="ECO:0000256" key="1">
    <source>
        <dbReference type="SAM" id="MobiDB-lite"/>
    </source>
</evidence>
<feature type="region of interest" description="Disordered" evidence="1">
    <location>
        <begin position="87"/>
        <end position="107"/>
    </location>
</feature>
<dbReference type="STRING" id="1715693.PH7735_03278"/>
<organism evidence="2 3">
    <name type="scientific">Shimia thalassica</name>
    <dbReference type="NCBI Taxonomy" id="1715693"/>
    <lineage>
        <taxon>Bacteria</taxon>
        <taxon>Pseudomonadati</taxon>
        <taxon>Pseudomonadota</taxon>
        <taxon>Alphaproteobacteria</taxon>
        <taxon>Rhodobacterales</taxon>
        <taxon>Roseobacteraceae</taxon>
    </lineage>
</organism>
<reference evidence="3" key="1">
    <citation type="submission" date="2015-09" db="EMBL/GenBank/DDBJ databases">
        <authorList>
            <person name="Rodrigo-Torres Lidia"/>
            <person name="Arahal R.David."/>
        </authorList>
    </citation>
    <scope>NUCLEOTIDE SEQUENCE [LARGE SCALE GENOMIC DNA]</scope>
    <source>
        <strain evidence="3">CECT 7735</strain>
    </source>
</reference>
<evidence type="ECO:0000313" key="2">
    <source>
        <dbReference type="EMBL" id="CUK08679.1"/>
    </source>
</evidence>
<dbReference type="Proteomes" id="UP000051870">
    <property type="component" value="Unassembled WGS sequence"/>
</dbReference>
<gene>
    <name evidence="2" type="ORF">PH7735_03278</name>
</gene>
<protein>
    <submittedName>
        <fullName evidence="2">Uncharacterized protein</fullName>
    </submittedName>
</protein>